<dbReference type="GO" id="GO:0046872">
    <property type="term" value="F:metal ion binding"/>
    <property type="evidence" value="ECO:0007669"/>
    <property type="project" value="UniProtKB-KW"/>
</dbReference>
<evidence type="ECO:0000256" key="10">
    <source>
        <dbReference type="ARBA" id="ARBA00022598"/>
    </source>
</evidence>
<dbReference type="PROSITE" id="PS01011">
    <property type="entry name" value="FOLYLPOLYGLU_SYNT_1"/>
    <property type="match status" value="1"/>
</dbReference>
<dbReference type="InterPro" id="IPR018109">
    <property type="entry name" value="Folylpolyglutamate_synth_CS"/>
</dbReference>
<evidence type="ECO:0000256" key="12">
    <source>
        <dbReference type="ARBA" id="ARBA00022741"/>
    </source>
</evidence>
<dbReference type="Gene3D" id="3.90.190.20">
    <property type="entry name" value="Mur ligase, C-terminal domain"/>
    <property type="match status" value="1"/>
</dbReference>
<evidence type="ECO:0000256" key="7">
    <source>
        <dbReference type="ARBA" id="ARBA00013023"/>
    </source>
</evidence>
<dbReference type="FunFam" id="3.40.1190.10:FF:000004">
    <property type="entry name" value="Dihydrofolate synthase/folylpolyglutamate synthase"/>
    <property type="match status" value="1"/>
</dbReference>
<evidence type="ECO:0000256" key="9">
    <source>
        <dbReference type="ARBA" id="ARBA00019357"/>
    </source>
</evidence>
<dbReference type="NCBIfam" id="TIGR01499">
    <property type="entry name" value="folC"/>
    <property type="match status" value="1"/>
</dbReference>
<dbReference type="EC" id="6.3.2.12" evidence="7"/>
<evidence type="ECO:0000256" key="5">
    <source>
        <dbReference type="ARBA" id="ARBA00008276"/>
    </source>
</evidence>
<evidence type="ECO:0000256" key="13">
    <source>
        <dbReference type="ARBA" id="ARBA00022840"/>
    </source>
</evidence>
<dbReference type="Proteomes" id="UP000295531">
    <property type="component" value="Unassembled WGS sequence"/>
</dbReference>
<dbReference type="InterPro" id="IPR004101">
    <property type="entry name" value="Mur_ligase_C"/>
</dbReference>
<keyword evidence="15" id="KW-0289">Folate biosynthesis</keyword>
<dbReference type="InterPro" id="IPR036565">
    <property type="entry name" value="Mur-like_cat_sf"/>
</dbReference>
<comment type="function">
    <text evidence="2">Functions in two distinct reactions of the de novo folate biosynthetic pathway. Catalyzes the addition of a glutamate residue to dihydropteroate (7,8-dihydropteroate or H2Pte) to form dihydrofolate (7,8-dihydrofolate monoglutamate or H2Pte-Glu). Also catalyzes successive additions of L-glutamate to tetrahydrofolate or 10-formyltetrahydrofolate or 5,10-methylenetetrahydrofolate, leading to folylpolyglutamate derivatives.</text>
</comment>
<dbReference type="PIRSF" id="PIRSF001563">
    <property type="entry name" value="Folylpolyglu_synth"/>
    <property type="match status" value="1"/>
</dbReference>
<sequence length="434" mass="47090">MTAGKDLGTPPQAPGLDSALADWLSYLEQLHSSEIDLGLQRLGKVDANLRQGRKPARFVITVAGTNGKGSTVCYLSTILQRAGYNVGVYSSPHMTDYRERVLVNGQMLSEQAHVGAFNAVEQARGETSLTYFEFGTLAAFYLMQQQPLDVAILEVGLGGRLDAVNIVDADVAVVTRIGIDHVAFLGDNREHIGYEKAGIARADKPLICGDPNPPKSIAGHARDIGARLMQRGRQFSFSEHAAGWHYRGIDSNLMNLPLPQLPLQNAATSLAALECLPLAVSADAIAQGLSEAQLSGRMQQLLYRDCELLLDVGHNPQAAEYLAEEIPKRFKNRPVYAVVGMLKDKDHGGVFKALAGCVSRWYLGSLNEPRGNTAVQLKAGLTPLYIEPTGEFDSVEAAFEQALADAQAIQIEKPLVFVFGSFYTVGRINQQIRS</sequence>
<dbReference type="InterPro" id="IPR001645">
    <property type="entry name" value="Folylpolyglutamate_synth"/>
</dbReference>
<evidence type="ECO:0000256" key="17">
    <source>
        <dbReference type="ARBA" id="ARBA00030592"/>
    </source>
</evidence>
<dbReference type="InterPro" id="IPR013221">
    <property type="entry name" value="Mur_ligase_cen"/>
</dbReference>
<dbReference type="GO" id="GO:0008841">
    <property type="term" value="F:dihydrofolate synthase activity"/>
    <property type="evidence" value="ECO:0007669"/>
    <property type="project" value="UniProtKB-EC"/>
</dbReference>
<dbReference type="EMBL" id="SNXI01000004">
    <property type="protein sequence ID" value="TDP38953.1"/>
    <property type="molecule type" value="Genomic_DNA"/>
</dbReference>
<keyword evidence="13 23" id="KW-0067">ATP-binding</keyword>
<evidence type="ECO:0000259" key="24">
    <source>
        <dbReference type="Pfam" id="PF02875"/>
    </source>
</evidence>
<protein>
    <recommendedName>
        <fullName evidence="9">Dihydrofolate synthase/folylpolyglutamate synthase</fullName>
        <ecNumber evidence="7">6.3.2.12</ecNumber>
        <ecNumber evidence="8">6.3.2.17</ecNumber>
    </recommendedName>
    <alternativeName>
        <fullName evidence="18">Folylpoly-gamma-glutamate synthetase-dihydrofolate synthetase</fullName>
    </alternativeName>
    <alternativeName>
        <fullName evidence="16">Folylpolyglutamate synthetase</fullName>
    </alternativeName>
    <alternativeName>
        <fullName evidence="17">Tetrahydrofolylpolyglutamate synthase</fullName>
    </alternativeName>
</protein>
<evidence type="ECO:0000256" key="23">
    <source>
        <dbReference type="PIRNR" id="PIRNR001563"/>
    </source>
</evidence>
<comment type="catalytic activity">
    <reaction evidence="22">
        <text>7,8-dihydropteroate + L-glutamate + ATP = 7,8-dihydrofolate + ADP + phosphate + H(+)</text>
        <dbReference type="Rhea" id="RHEA:23584"/>
        <dbReference type="ChEBI" id="CHEBI:15378"/>
        <dbReference type="ChEBI" id="CHEBI:17839"/>
        <dbReference type="ChEBI" id="CHEBI:29985"/>
        <dbReference type="ChEBI" id="CHEBI:30616"/>
        <dbReference type="ChEBI" id="CHEBI:43474"/>
        <dbReference type="ChEBI" id="CHEBI:57451"/>
        <dbReference type="ChEBI" id="CHEBI:456216"/>
        <dbReference type="EC" id="6.3.2.12"/>
    </reaction>
</comment>
<dbReference type="UniPathway" id="UPA00077">
    <property type="reaction ID" value="UER00157"/>
</dbReference>
<evidence type="ECO:0000256" key="14">
    <source>
        <dbReference type="ARBA" id="ARBA00022842"/>
    </source>
</evidence>
<comment type="subunit">
    <text evidence="6">Monomer.</text>
</comment>
<keyword evidence="10 23" id="KW-0436">Ligase</keyword>
<dbReference type="GO" id="GO:0004326">
    <property type="term" value="F:tetrahydrofolylpolyglutamate synthase activity"/>
    <property type="evidence" value="ECO:0007669"/>
    <property type="project" value="UniProtKB-EC"/>
</dbReference>
<evidence type="ECO:0000256" key="20">
    <source>
        <dbReference type="ARBA" id="ARBA00047808"/>
    </source>
</evidence>
<evidence type="ECO:0000256" key="6">
    <source>
        <dbReference type="ARBA" id="ARBA00011245"/>
    </source>
</evidence>
<evidence type="ECO:0000313" key="26">
    <source>
        <dbReference type="EMBL" id="TDP38953.1"/>
    </source>
</evidence>
<evidence type="ECO:0000256" key="8">
    <source>
        <dbReference type="ARBA" id="ARBA00013025"/>
    </source>
</evidence>
<comment type="catalytic activity">
    <reaction evidence="21">
        <text>(6R)-5,10-methylenetetrahydrofolyl-(gamma-L-Glu)(n) + L-glutamate + ATP = (6R)-5,10-methylenetetrahydrofolyl-(gamma-L-Glu)(n+1) + ADP + phosphate + H(+)</text>
        <dbReference type="Rhea" id="RHEA:51912"/>
        <dbReference type="Rhea" id="RHEA-COMP:13257"/>
        <dbReference type="Rhea" id="RHEA-COMP:13258"/>
        <dbReference type="ChEBI" id="CHEBI:15378"/>
        <dbReference type="ChEBI" id="CHEBI:29985"/>
        <dbReference type="ChEBI" id="CHEBI:30616"/>
        <dbReference type="ChEBI" id="CHEBI:43474"/>
        <dbReference type="ChEBI" id="CHEBI:136572"/>
        <dbReference type="ChEBI" id="CHEBI:456216"/>
        <dbReference type="EC" id="6.3.2.17"/>
    </reaction>
</comment>
<dbReference type="EC" id="6.3.2.17" evidence="8"/>
<dbReference type="GO" id="GO:0005524">
    <property type="term" value="F:ATP binding"/>
    <property type="evidence" value="ECO:0007669"/>
    <property type="project" value="UniProtKB-KW"/>
</dbReference>
<evidence type="ECO:0000256" key="11">
    <source>
        <dbReference type="ARBA" id="ARBA00022723"/>
    </source>
</evidence>
<accession>A0A4R6PMN7</accession>
<dbReference type="SUPFAM" id="SSF53623">
    <property type="entry name" value="MurD-like peptide ligases, catalytic domain"/>
    <property type="match status" value="1"/>
</dbReference>
<dbReference type="GO" id="GO:0046654">
    <property type="term" value="P:tetrahydrofolate biosynthetic process"/>
    <property type="evidence" value="ECO:0007669"/>
    <property type="project" value="UniProtKB-UniPathway"/>
</dbReference>
<keyword evidence="14" id="KW-0460">Magnesium</keyword>
<comment type="cofactor">
    <cofactor evidence="1">
        <name>Mg(2+)</name>
        <dbReference type="ChEBI" id="CHEBI:18420"/>
    </cofactor>
</comment>
<evidence type="ECO:0000256" key="15">
    <source>
        <dbReference type="ARBA" id="ARBA00022909"/>
    </source>
</evidence>
<reference evidence="26 27" key="1">
    <citation type="submission" date="2019-03" db="EMBL/GenBank/DDBJ databases">
        <title>Freshwater and sediment microbial communities from various areas in North America, analyzing microbe dynamics in response to fracking.</title>
        <authorList>
            <person name="Lamendella R."/>
        </authorList>
    </citation>
    <scope>NUCLEOTIDE SEQUENCE [LARGE SCALE GENOMIC DNA]</scope>
    <source>
        <strain evidence="26 27">18_TX</strain>
    </source>
</reference>
<dbReference type="AlphaFoldDB" id="A0A4R6PMN7"/>
<evidence type="ECO:0000256" key="18">
    <source>
        <dbReference type="ARBA" id="ARBA00032510"/>
    </source>
</evidence>
<dbReference type="GO" id="GO:0046656">
    <property type="term" value="P:folic acid biosynthetic process"/>
    <property type="evidence" value="ECO:0007669"/>
    <property type="project" value="UniProtKB-KW"/>
</dbReference>
<proteinExistence type="inferred from homology"/>
<dbReference type="SUPFAM" id="SSF53244">
    <property type="entry name" value="MurD-like peptide ligases, peptide-binding domain"/>
    <property type="match status" value="1"/>
</dbReference>
<dbReference type="GO" id="GO:0005737">
    <property type="term" value="C:cytoplasm"/>
    <property type="evidence" value="ECO:0007669"/>
    <property type="project" value="TreeGrafter"/>
</dbReference>
<dbReference type="InterPro" id="IPR036615">
    <property type="entry name" value="Mur_ligase_C_dom_sf"/>
</dbReference>
<comment type="similarity">
    <text evidence="5 23">Belongs to the folylpolyglutamate synthase family.</text>
</comment>
<evidence type="ECO:0000313" key="27">
    <source>
        <dbReference type="Proteomes" id="UP000295531"/>
    </source>
</evidence>
<dbReference type="Gene3D" id="3.40.1190.10">
    <property type="entry name" value="Mur-like, catalytic domain"/>
    <property type="match status" value="1"/>
</dbReference>
<dbReference type="PANTHER" id="PTHR11136">
    <property type="entry name" value="FOLYLPOLYGLUTAMATE SYNTHASE-RELATED"/>
    <property type="match status" value="1"/>
</dbReference>
<dbReference type="Pfam" id="PF08245">
    <property type="entry name" value="Mur_ligase_M"/>
    <property type="match status" value="1"/>
</dbReference>
<organism evidence="26 27">
    <name type="scientific">Idiomarina aquatica</name>
    <dbReference type="NCBI Taxonomy" id="1327752"/>
    <lineage>
        <taxon>Bacteria</taxon>
        <taxon>Pseudomonadati</taxon>
        <taxon>Pseudomonadota</taxon>
        <taxon>Gammaproteobacteria</taxon>
        <taxon>Alteromonadales</taxon>
        <taxon>Idiomarinaceae</taxon>
        <taxon>Idiomarina</taxon>
    </lineage>
</organism>
<dbReference type="Pfam" id="PF02875">
    <property type="entry name" value="Mur_ligase_C"/>
    <property type="match status" value="1"/>
</dbReference>
<keyword evidence="27" id="KW-1185">Reference proteome</keyword>
<comment type="caution">
    <text evidence="26">The sequence shown here is derived from an EMBL/GenBank/DDBJ whole genome shotgun (WGS) entry which is preliminary data.</text>
</comment>
<comment type="pathway">
    <text evidence="3">Cofactor biosynthesis; tetrahydrofolate biosynthesis; 7,8-dihydrofolate from 2-amino-4-hydroxy-6-hydroxymethyl-7,8-dihydropteridine diphosphate and 4-aminobenzoate: step 2/2.</text>
</comment>
<evidence type="ECO:0000256" key="2">
    <source>
        <dbReference type="ARBA" id="ARBA00002714"/>
    </source>
</evidence>
<dbReference type="OrthoDB" id="9809356at2"/>
<evidence type="ECO:0000256" key="21">
    <source>
        <dbReference type="ARBA" id="ARBA00049035"/>
    </source>
</evidence>
<evidence type="ECO:0000256" key="19">
    <source>
        <dbReference type="ARBA" id="ARBA00047493"/>
    </source>
</evidence>
<evidence type="ECO:0000256" key="22">
    <source>
        <dbReference type="ARBA" id="ARBA00049161"/>
    </source>
</evidence>
<gene>
    <name evidence="26" type="ORF">DEU29_10453</name>
</gene>
<keyword evidence="11" id="KW-0479">Metal-binding</keyword>
<comment type="catalytic activity">
    <reaction evidence="20">
        <text>10-formyltetrahydrofolyl-(gamma-L-Glu)(n) + L-glutamate + ATP = 10-formyltetrahydrofolyl-(gamma-L-Glu)(n+1) + ADP + phosphate + H(+)</text>
        <dbReference type="Rhea" id="RHEA:51904"/>
        <dbReference type="Rhea" id="RHEA-COMP:13088"/>
        <dbReference type="Rhea" id="RHEA-COMP:14300"/>
        <dbReference type="ChEBI" id="CHEBI:15378"/>
        <dbReference type="ChEBI" id="CHEBI:29985"/>
        <dbReference type="ChEBI" id="CHEBI:30616"/>
        <dbReference type="ChEBI" id="CHEBI:43474"/>
        <dbReference type="ChEBI" id="CHEBI:134413"/>
        <dbReference type="ChEBI" id="CHEBI:456216"/>
        <dbReference type="EC" id="6.3.2.17"/>
    </reaction>
</comment>
<feature type="domain" description="Mur ligase central" evidence="25">
    <location>
        <begin position="62"/>
        <end position="200"/>
    </location>
</feature>
<evidence type="ECO:0000256" key="16">
    <source>
        <dbReference type="ARBA" id="ARBA00030048"/>
    </source>
</evidence>
<feature type="domain" description="Mur ligase C-terminal" evidence="24">
    <location>
        <begin position="296"/>
        <end position="421"/>
    </location>
</feature>
<dbReference type="PANTHER" id="PTHR11136:SF0">
    <property type="entry name" value="DIHYDROFOLATE SYNTHETASE-RELATED"/>
    <property type="match status" value="1"/>
</dbReference>
<comment type="catalytic activity">
    <reaction evidence="19">
        <text>(6S)-5,6,7,8-tetrahydrofolyl-(gamma-L-Glu)(n) + L-glutamate + ATP = (6S)-5,6,7,8-tetrahydrofolyl-(gamma-L-Glu)(n+1) + ADP + phosphate + H(+)</text>
        <dbReference type="Rhea" id="RHEA:10580"/>
        <dbReference type="Rhea" id="RHEA-COMP:14738"/>
        <dbReference type="Rhea" id="RHEA-COMP:14740"/>
        <dbReference type="ChEBI" id="CHEBI:15378"/>
        <dbReference type="ChEBI" id="CHEBI:29985"/>
        <dbReference type="ChEBI" id="CHEBI:30616"/>
        <dbReference type="ChEBI" id="CHEBI:43474"/>
        <dbReference type="ChEBI" id="CHEBI:141005"/>
        <dbReference type="ChEBI" id="CHEBI:456216"/>
        <dbReference type="EC" id="6.3.2.17"/>
    </reaction>
</comment>
<evidence type="ECO:0000256" key="4">
    <source>
        <dbReference type="ARBA" id="ARBA00005150"/>
    </source>
</evidence>
<evidence type="ECO:0000259" key="25">
    <source>
        <dbReference type="Pfam" id="PF08245"/>
    </source>
</evidence>
<comment type="pathway">
    <text evidence="4">Cofactor biosynthesis; tetrahydrofolylpolyglutamate biosynthesis.</text>
</comment>
<dbReference type="NCBIfam" id="NF008101">
    <property type="entry name" value="PRK10846.1"/>
    <property type="match status" value="1"/>
</dbReference>
<dbReference type="RefSeq" id="WP_133539061.1">
    <property type="nucleotide sequence ID" value="NZ_SNXI01000004.1"/>
</dbReference>
<evidence type="ECO:0000256" key="3">
    <source>
        <dbReference type="ARBA" id="ARBA00004799"/>
    </source>
</evidence>
<name>A0A4R6PMN7_9GAMM</name>
<keyword evidence="12 23" id="KW-0547">Nucleotide-binding</keyword>
<evidence type="ECO:0000256" key="1">
    <source>
        <dbReference type="ARBA" id="ARBA00001946"/>
    </source>
</evidence>